<gene>
    <name evidence="10" type="ORF">GR170_17575</name>
</gene>
<dbReference type="CDD" id="cd06261">
    <property type="entry name" value="TM_PBP2"/>
    <property type="match status" value="1"/>
</dbReference>
<comment type="caution">
    <text evidence="10">The sequence shown here is derived from an EMBL/GenBank/DDBJ whole genome shotgun (WGS) entry which is preliminary data.</text>
</comment>
<evidence type="ECO:0000259" key="9">
    <source>
        <dbReference type="PROSITE" id="PS50928"/>
    </source>
</evidence>
<dbReference type="Pfam" id="PF00528">
    <property type="entry name" value="BPD_transp_1"/>
    <property type="match status" value="1"/>
</dbReference>
<feature type="transmembrane region" description="Helical" evidence="8">
    <location>
        <begin position="126"/>
        <end position="149"/>
    </location>
</feature>
<name>A0A6L7G7S3_9RHOB</name>
<keyword evidence="5 8" id="KW-0812">Transmembrane</keyword>
<evidence type="ECO:0000313" key="10">
    <source>
        <dbReference type="EMBL" id="MXN19647.1"/>
    </source>
</evidence>
<keyword evidence="7 8" id="KW-0472">Membrane</keyword>
<dbReference type="PANTHER" id="PTHR42929:SF1">
    <property type="entry name" value="INNER MEMBRANE ABC TRANSPORTER PERMEASE PROTEIN YDCU-RELATED"/>
    <property type="match status" value="1"/>
</dbReference>
<feature type="transmembrane region" description="Helical" evidence="8">
    <location>
        <begin position="169"/>
        <end position="195"/>
    </location>
</feature>
<keyword evidence="11" id="KW-1185">Reference proteome</keyword>
<evidence type="ECO:0000256" key="7">
    <source>
        <dbReference type="ARBA" id="ARBA00023136"/>
    </source>
</evidence>
<organism evidence="10 11">
    <name type="scientific">Pseudooceanicola albus</name>
    <dbReference type="NCBI Taxonomy" id="2692189"/>
    <lineage>
        <taxon>Bacteria</taxon>
        <taxon>Pseudomonadati</taxon>
        <taxon>Pseudomonadota</taxon>
        <taxon>Alphaproteobacteria</taxon>
        <taxon>Rhodobacterales</taxon>
        <taxon>Paracoccaceae</taxon>
        <taxon>Pseudooceanicola</taxon>
    </lineage>
</organism>
<protein>
    <submittedName>
        <fullName evidence="10">ABC transporter permease subunit</fullName>
    </submittedName>
</protein>
<evidence type="ECO:0000256" key="3">
    <source>
        <dbReference type="ARBA" id="ARBA00022448"/>
    </source>
</evidence>
<comment type="subcellular location">
    <subcellularLocation>
        <location evidence="1 8">Cell membrane</location>
        <topology evidence="1 8">Multi-pass membrane protein</topology>
    </subcellularLocation>
</comment>
<dbReference type="SUPFAM" id="SSF161098">
    <property type="entry name" value="MetI-like"/>
    <property type="match status" value="1"/>
</dbReference>
<feature type="transmembrane region" description="Helical" evidence="8">
    <location>
        <begin position="232"/>
        <end position="254"/>
    </location>
</feature>
<evidence type="ECO:0000256" key="5">
    <source>
        <dbReference type="ARBA" id="ARBA00022692"/>
    </source>
</evidence>
<dbReference type="GO" id="GO:0055085">
    <property type="term" value="P:transmembrane transport"/>
    <property type="evidence" value="ECO:0007669"/>
    <property type="project" value="InterPro"/>
</dbReference>
<reference evidence="10 11" key="1">
    <citation type="submission" date="2019-12" db="EMBL/GenBank/DDBJ databases">
        <authorList>
            <person name="Li M."/>
        </authorList>
    </citation>
    <scope>NUCLEOTIDE SEQUENCE [LARGE SCALE GENOMIC DNA]</scope>
    <source>
        <strain evidence="10 11">GBMRC 2024</strain>
    </source>
</reference>
<keyword evidence="4" id="KW-1003">Cell membrane</keyword>
<keyword evidence="6 8" id="KW-1133">Transmembrane helix</keyword>
<feature type="transmembrane region" description="Helical" evidence="8">
    <location>
        <begin position="96"/>
        <end position="114"/>
    </location>
</feature>
<evidence type="ECO:0000256" key="1">
    <source>
        <dbReference type="ARBA" id="ARBA00004651"/>
    </source>
</evidence>
<dbReference type="PANTHER" id="PTHR42929">
    <property type="entry name" value="INNER MEMBRANE ABC TRANSPORTER PERMEASE PROTEIN YDCU-RELATED-RELATED"/>
    <property type="match status" value="1"/>
</dbReference>
<dbReference type="Gene3D" id="1.10.3720.10">
    <property type="entry name" value="MetI-like"/>
    <property type="match status" value="1"/>
</dbReference>
<dbReference type="InterPro" id="IPR000515">
    <property type="entry name" value="MetI-like"/>
</dbReference>
<comment type="similarity">
    <text evidence="2">Belongs to the binding-protein-dependent transport system permease family. CysTW subfamily.</text>
</comment>
<keyword evidence="3 8" id="KW-0813">Transport</keyword>
<dbReference type="GO" id="GO:0005886">
    <property type="term" value="C:plasma membrane"/>
    <property type="evidence" value="ECO:0007669"/>
    <property type="project" value="UniProtKB-SubCell"/>
</dbReference>
<evidence type="ECO:0000256" key="6">
    <source>
        <dbReference type="ARBA" id="ARBA00022989"/>
    </source>
</evidence>
<evidence type="ECO:0000313" key="11">
    <source>
        <dbReference type="Proteomes" id="UP000477911"/>
    </source>
</evidence>
<dbReference type="PROSITE" id="PS50928">
    <property type="entry name" value="ABC_TM1"/>
    <property type="match status" value="1"/>
</dbReference>
<dbReference type="Proteomes" id="UP000477911">
    <property type="component" value="Unassembled WGS sequence"/>
</dbReference>
<feature type="transmembrane region" description="Helical" evidence="8">
    <location>
        <begin position="274"/>
        <end position="296"/>
    </location>
</feature>
<evidence type="ECO:0000256" key="2">
    <source>
        <dbReference type="ARBA" id="ARBA00007069"/>
    </source>
</evidence>
<sequence length="306" mass="34090">MPDQSLTELETALNRADVRRRWWLSLPALLIVLLAGVGPLAIVVIYSFLAPGDYGDVVWKFSPEGWFNVLFTKDIFDGTISIADAHLSIFWRSFKLSAITTILCLIVGFPTAYYMAGRSPRTRALLLLLITVPFWTNLLIRAFAIQQLLRSEGVVNLLLMKLGLIDQPVQLLYTDFAILVGMTYVYLPLMVLPLYSTMEKFDFRLTEAAYDLYASRFQVLTRVVIPLVRPGLIAGATLVFIPCLGTYVIPRILGGGSTLMIGNLIELQFGQGRNWPLGAALSITLVVLVMLGLLIFQRNDRSGGEK</sequence>
<proteinExistence type="inferred from homology"/>
<feature type="transmembrane region" description="Helical" evidence="8">
    <location>
        <begin position="22"/>
        <end position="49"/>
    </location>
</feature>
<evidence type="ECO:0000256" key="4">
    <source>
        <dbReference type="ARBA" id="ARBA00022475"/>
    </source>
</evidence>
<dbReference type="AlphaFoldDB" id="A0A6L7G7S3"/>
<evidence type="ECO:0000256" key="8">
    <source>
        <dbReference type="RuleBase" id="RU363032"/>
    </source>
</evidence>
<dbReference type="RefSeq" id="WP_160895765.1">
    <property type="nucleotide sequence ID" value="NZ_WUMU01000019.1"/>
</dbReference>
<feature type="domain" description="ABC transmembrane type-1" evidence="9">
    <location>
        <begin position="90"/>
        <end position="296"/>
    </location>
</feature>
<dbReference type="EMBL" id="WUMU01000019">
    <property type="protein sequence ID" value="MXN19647.1"/>
    <property type="molecule type" value="Genomic_DNA"/>
</dbReference>
<dbReference type="InterPro" id="IPR035906">
    <property type="entry name" value="MetI-like_sf"/>
</dbReference>
<accession>A0A6L7G7S3</accession>